<dbReference type="AlphaFoldDB" id="A0A0K0DFS4"/>
<dbReference type="WBParaSite" id="ACAC_0000983901-mRNA-1">
    <property type="protein sequence ID" value="ACAC_0000983901-mRNA-1"/>
    <property type="gene ID" value="ACAC_0000983901"/>
</dbReference>
<sequence length="127" mass="14479">MQKDAYQGHSKLPESQRVKVTICPYNERTLASESSTEELIMQTKRIRYDVLGVVEARRRHPFSDVYDTGGELLIATCDNKGALVIASSLSSTRVYPRTSIHSNNNPNRTFTIKEMWISTGFDNLRRL</sequence>
<evidence type="ECO:0000313" key="2">
    <source>
        <dbReference type="WBParaSite" id="ACAC_0000983901-mRNA-1"/>
    </source>
</evidence>
<evidence type="ECO:0000313" key="1">
    <source>
        <dbReference type="Proteomes" id="UP000035642"/>
    </source>
</evidence>
<reference evidence="1" key="1">
    <citation type="submission" date="2012-09" db="EMBL/GenBank/DDBJ databases">
        <authorList>
            <person name="Martin A.A."/>
        </authorList>
    </citation>
    <scope>NUCLEOTIDE SEQUENCE</scope>
</reference>
<dbReference type="Proteomes" id="UP000035642">
    <property type="component" value="Unassembled WGS sequence"/>
</dbReference>
<proteinExistence type="predicted"/>
<protein>
    <submittedName>
        <fullName evidence="2">CN hydrolase domain-containing protein</fullName>
    </submittedName>
</protein>
<keyword evidence="1" id="KW-1185">Reference proteome</keyword>
<accession>A0A0K0DFS4</accession>
<name>A0A0K0DFS4_ANGCA</name>
<reference evidence="2" key="2">
    <citation type="submission" date="2017-02" db="UniProtKB">
        <authorList>
            <consortium name="WormBaseParasite"/>
        </authorList>
    </citation>
    <scope>IDENTIFICATION</scope>
</reference>
<organism evidence="1 2">
    <name type="scientific">Angiostrongylus cantonensis</name>
    <name type="common">Rat lungworm</name>
    <dbReference type="NCBI Taxonomy" id="6313"/>
    <lineage>
        <taxon>Eukaryota</taxon>
        <taxon>Metazoa</taxon>
        <taxon>Ecdysozoa</taxon>
        <taxon>Nematoda</taxon>
        <taxon>Chromadorea</taxon>
        <taxon>Rhabditida</taxon>
        <taxon>Rhabditina</taxon>
        <taxon>Rhabditomorpha</taxon>
        <taxon>Strongyloidea</taxon>
        <taxon>Metastrongylidae</taxon>
        <taxon>Angiostrongylus</taxon>
    </lineage>
</organism>